<gene>
    <name evidence="3" type="ORF">CQY20_06625</name>
    <name evidence="2" type="ORF">MAGR_36570</name>
</gene>
<name>A0A2A7NAN1_MYCAG</name>
<dbReference type="Proteomes" id="UP000220914">
    <property type="component" value="Unassembled WGS sequence"/>
</dbReference>
<feature type="compositionally biased region" description="Polar residues" evidence="1">
    <location>
        <begin position="46"/>
        <end position="60"/>
    </location>
</feature>
<reference evidence="3 4" key="1">
    <citation type="submission" date="2017-10" db="EMBL/GenBank/DDBJ databases">
        <title>The new phylogeny of genus Mycobacterium.</title>
        <authorList>
            <person name="Tortoli E."/>
            <person name="Trovato A."/>
            <person name="Cirillo D.M."/>
        </authorList>
    </citation>
    <scope>NUCLEOTIDE SEQUENCE [LARGE SCALE GENOMIC DNA]</scope>
    <source>
        <strain evidence="3 4">CCUG37673</strain>
    </source>
</reference>
<evidence type="ECO:0000313" key="4">
    <source>
        <dbReference type="Proteomes" id="UP000220914"/>
    </source>
</evidence>
<organism evidence="3 4">
    <name type="scientific">Mycolicibacterium agri</name>
    <name type="common">Mycobacterium agri</name>
    <dbReference type="NCBI Taxonomy" id="36811"/>
    <lineage>
        <taxon>Bacteria</taxon>
        <taxon>Bacillati</taxon>
        <taxon>Actinomycetota</taxon>
        <taxon>Actinomycetes</taxon>
        <taxon>Mycobacteriales</taxon>
        <taxon>Mycobacteriaceae</taxon>
        <taxon>Mycolicibacterium</taxon>
    </lineage>
</organism>
<dbReference type="Proteomes" id="UP000465302">
    <property type="component" value="Unassembled WGS sequence"/>
</dbReference>
<evidence type="ECO:0000313" key="2">
    <source>
        <dbReference type="EMBL" id="GFG52216.1"/>
    </source>
</evidence>
<reference evidence="2 5" key="2">
    <citation type="journal article" date="2019" name="Emerg. Microbes Infect.">
        <title>Comprehensive subspecies identification of 175 nontuberculous mycobacteria species based on 7547 genomic profiles.</title>
        <authorList>
            <person name="Matsumoto Y."/>
            <person name="Kinjo T."/>
            <person name="Motooka D."/>
            <person name="Nabeya D."/>
            <person name="Jung N."/>
            <person name="Uechi K."/>
            <person name="Horii T."/>
            <person name="Iida T."/>
            <person name="Fujita J."/>
            <person name="Nakamura S."/>
        </authorList>
    </citation>
    <scope>NUCLEOTIDE SEQUENCE [LARGE SCALE GENOMIC DNA]</scope>
    <source>
        <strain evidence="2 5">JCM 6377</strain>
    </source>
</reference>
<evidence type="ECO:0000313" key="3">
    <source>
        <dbReference type="EMBL" id="PEG40930.1"/>
    </source>
</evidence>
<proteinExistence type="predicted"/>
<keyword evidence="4" id="KW-1185">Reference proteome</keyword>
<comment type="caution">
    <text evidence="3">The sequence shown here is derived from an EMBL/GenBank/DDBJ whole genome shotgun (WGS) entry which is preliminary data.</text>
</comment>
<sequence length="89" mass="8918">MVRVKSRQFKLVSAGIGASAAIAMSVVGVGINTVSAQAPLPLSPVATPQPTVGETVTKSKAPSAPQVRRAEPAIKGPAPLPPEEQGLPG</sequence>
<evidence type="ECO:0000256" key="1">
    <source>
        <dbReference type="SAM" id="MobiDB-lite"/>
    </source>
</evidence>
<protein>
    <submittedName>
        <fullName evidence="3">Uncharacterized protein</fullName>
    </submittedName>
</protein>
<reference evidence="2" key="3">
    <citation type="submission" date="2020-02" db="EMBL/GenBank/DDBJ databases">
        <authorList>
            <person name="Matsumoto Y."/>
            <person name="Motooka D."/>
            <person name="Nakamura S."/>
        </authorList>
    </citation>
    <scope>NUCLEOTIDE SEQUENCE</scope>
    <source>
        <strain evidence="2">JCM 6377</strain>
    </source>
</reference>
<dbReference type="EMBL" id="PDCP01000008">
    <property type="protein sequence ID" value="PEG40930.1"/>
    <property type="molecule type" value="Genomic_DNA"/>
</dbReference>
<accession>A0A2A7NAN1</accession>
<evidence type="ECO:0000313" key="5">
    <source>
        <dbReference type="Proteomes" id="UP000465302"/>
    </source>
</evidence>
<feature type="region of interest" description="Disordered" evidence="1">
    <location>
        <begin position="46"/>
        <end position="89"/>
    </location>
</feature>
<dbReference type="AlphaFoldDB" id="A0A2A7NAN1"/>
<dbReference type="EMBL" id="BLKS01000001">
    <property type="protein sequence ID" value="GFG52216.1"/>
    <property type="molecule type" value="Genomic_DNA"/>
</dbReference>